<dbReference type="EMBL" id="JH688201">
    <property type="protein sequence ID" value="EJD33496.1"/>
    <property type="molecule type" value="Genomic_DNA"/>
</dbReference>
<dbReference type="AlphaFoldDB" id="J0CT84"/>
<accession>J0CT84</accession>
<proteinExistence type="predicted"/>
<evidence type="ECO:0000313" key="2">
    <source>
        <dbReference type="Proteomes" id="UP000006514"/>
    </source>
</evidence>
<sequence>MLSLQLSRARCSVLLCSSTGYACRWSLFIVAAPRTLVRESQDAFPTVRGDRALQLGVRGIVLFSLHLHSTVPWRSWYGRRKQLVIAYHPARSHPMPNMPGNGCNACNSRDRQFLLVDK</sequence>
<name>J0CT84_AURST</name>
<reference evidence="2" key="1">
    <citation type="journal article" date="2012" name="Science">
        <title>The Paleozoic origin of enzymatic lignin decomposition reconstructed from 31 fungal genomes.</title>
        <authorList>
            <person name="Floudas D."/>
            <person name="Binder M."/>
            <person name="Riley R."/>
            <person name="Barry K."/>
            <person name="Blanchette R.A."/>
            <person name="Henrissat B."/>
            <person name="Martinez A.T."/>
            <person name="Otillar R."/>
            <person name="Spatafora J.W."/>
            <person name="Yadav J.S."/>
            <person name="Aerts A."/>
            <person name="Benoit I."/>
            <person name="Boyd A."/>
            <person name="Carlson A."/>
            <person name="Copeland A."/>
            <person name="Coutinho P.M."/>
            <person name="de Vries R.P."/>
            <person name="Ferreira P."/>
            <person name="Findley K."/>
            <person name="Foster B."/>
            <person name="Gaskell J."/>
            <person name="Glotzer D."/>
            <person name="Gorecki P."/>
            <person name="Heitman J."/>
            <person name="Hesse C."/>
            <person name="Hori C."/>
            <person name="Igarashi K."/>
            <person name="Jurgens J.A."/>
            <person name="Kallen N."/>
            <person name="Kersten P."/>
            <person name="Kohler A."/>
            <person name="Kuees U."/>
            <person name="Kumar T.K.A."/>
            <person name="Kuo A."/>
            <person name="LaButti K."/>
            <person name="Larrondo L.F."/>
            <person name="Lindquist E."/>
            <person name="Ling A."/>
            <person name="Lombard V."/>
            <person name="Lucas S."/>
            <person name="Lundell T."/>
            <person name="Martin R."/>
            <person name="McLaughlin D.J."/>
            <person name="Morgenstern I."/>
            <person name="Morin E."/>
            <person name="Murat C."/>
            <person name="Nagy L.G."/>
            <person name="Nolan M."/>
            <person name="Ohm R.A."/>
            <person name="Patyshakuliyeva A."/>
            <person name="Rokas A."/>
            <person name="Ruiz-Duenas F.J."/>
            <person name="Sabat G."/>
            <person name="Salamov A."/>
            <person name="Samejima M."/>
            <person name="Schmutz J."/>
            <person name="Slot J.C."/>
            <person name="St John F."/>
            <person name="Stenlid J."/>
            <person name="Sun H."/>
            <person name="Sun S."/>
            <person name="Syed K."/>
            <person name="Tsang A."/>
            <person name="Wiebenga A."/>
            <person name="Young D."/>
            <person name="Pisabarro A."/>
            <person name="Eastwood D.C."/>
            <person name="Martin F."/>
            <person name="Cullen D."/>
            <person name="Grigoriev I.V."/>
            <person name="Hibbett D.S."/>
        </authorList>
    </citation>
    <scope>NUCLEOTIDE SEQUENCE [LARGE SCALE GENOMIC DNA]</scope>
    <source>
        <strain evidence="2">TFB10046</strain>
    </source>
</reference>
<protein>
    <submittedName>
        <fullName evidence="1">Uncharacterized protein</fullName>
    </submittedName>
</protein>
<gene>
    <name evidence="1" type="ORF">AURDEDRAFT_131651</name>
</gene>
<feature type="non-terminal residue" evidence="1">
    <location>
        <position position="118"/>
    </location>
</feature>
<organism evidence="1 2">
    <name type="scientific">Auricularia subglabra (strain TFB-10046 / SS5)</name>
    <name type="common">White-rot fungus</name>
    <name type="synonym">Auricularia delicata (strain TFB10046)</name>
    <dbReference type="NCBI Taxonomy" id="717982"/>
    <lineage>
        <taxon>Eukaryota</taxon>
        <taxon>Fungi</taxon>
        <taxon>Dikarya</taxon>
        <taxon>Basidiomycota</taxon>
        <taxon>Agaricomycotina</taxon>
        <taxon>Agaricomycetes</taxon>
        <taxon>Auriculariales</taxon>
        <taxon>Auriculariaceae</taxon>
        <taxon>Auricularia</taxon>
    </lineage>
</organism>
<dbReference type="InParanoid" id="J0CT84"/>
<evidence type="ECO:0000313" key="1">
    <source>
        <dbReference type="EMBL" id="EJD33496.1"/>
    </source>
</evidence>
<dbReference type="Proteomes" id="UP000006514">
    <property type="component" value="Unassembled WGS sequence"/>
</dbReference>
<dbReference type="KEGG" id="adl:AURDEDRAFT_131651"/>
<keyword evidence="2" id="KW-1185">Reference proteome</keyword>